<dbReference type="RefSeq" id="XP_009689124.1">
    <property type="nucleotide sequence ID" value="XM_009690829.1"/>
</dbReference>
<dbReference type="Pfam" id="PF00466">
    <property type="entry name" value="Ribosomal_L10"/>
    <property type="match status" value="1"/>
</dbReference>
<accession>J4C7D0</accession>
<feature type="signal peptide" evidence="2">
    <location>
        <begin position="1"/>
        <end position="23"/>
    </location>
</feature>
<dbReference type="InterPro" id="IPR001790">
    <property type="entry name" value="Ribosomal_uL10"/>
</dbReference>
<evidence type="ECO:0000256" key="2">
    <source>
        <dbReference type="SAM" id="SignalP"/>
    </source>
</evidence>
<proteinExistence type="inferred from homology"/>
<keyword evidence="2" id="KW-0732">Signal</keyword>
<dbReference type="SUPFAM" id="SSF160369">
    <property type="entry name" value="Ribosomal protein L10-like"/>
    <property type="match status" value="1"/>
</dbReference>
<protein>
    <recommendedName>
        <fullName evidence="5">50S ribosomal protein L10</fullName>
    </recommendedName>
</protein>
<sequence>MCNLIFVLYNLFCLASTKYLVESYVIGTPVKYRQNSLGPINYRYIMERRNPKNVISFRAGKVKLIKGLKEQLRDTKALFQFRLFRMTHPIRQYIKDNLLKDIEPLEDGRAPFKLQVVKNSLMRIALSGTEYEIFTPKVEKTNLYIFIYDDSIVPRLMSLINGFRKASKLVKWRFEPSFGCFCGRIVNSLQMRSLSSLITKKELIARMLPILRVQPVRLANSLNVSSRLLNSISYTLHRLNSTLKQIKRPNVL</sequence>
<evidence type="ECO:0000313" key="4">
    <source>
        <dbReference type="Proteomes" id="UP000003786"/>
    </source>
</evidence>
<dbReference type="OMA" id="VKWRFEP"/>
<gene>
    <name evidence="3" type="ORF">TOT_010001241</name>
</gene>
<comment type="similarity">
    <text evidence="1">Belongs to the universal ribosomal protein uL10 family.</text>
</comment>
<dbReference type="eggNOG" id="ENOG502QWUV">
    <property type="taxonomic scope" value="Eukaryota"/>
</dbReference>
<organism evidence="3 4">
    <name type="scientific">Theileria orientalis strain Shintoku</name>
    <dbReference type="NCBI Taxonomy" id="869250"/>
    <lineage>
        <taxon>Eukaryota</taxon>
        <taxon>Sar</taxon>
        <taxon>Alveolata</taxon>
        <taxon>Apicomplexa</taxon>
        <taxon>Aconoidasida</taxon>
        <taxon>Piroplasmida</taxon>
        <taxon>Theileriidae</taxon>
        <taxon>Theileria</taxon>
    </lineage>
</organism>
<evidence type="ECO:0008006" key="5">
    <source>
        <dbReference type="Google" id="ProtNLM"/>
    </source>
</evidence>
<dbReference type="InterPro" id="IPR043141">
    <property type="entry name" value="Ribosomal_uL10-like_sf"/>
</dbReference>
<keyword evidence="4" id="KW-1185">Reference proteome</keyword>
<dbReference type="Proteomes" id="UP000003786">
    <property type="component" value="Chromosome 1"/>
</dbReference>
<evidence type="ECO:0000313" key="3">
    <source>
        <dbReference type="EMBL" id="BAM38823.1"/>
    </source>
</evidence>
<evidence type="ECO:0000256" key="1">
    <source>
        <dbReference type="ARBA" id="ARBA00008889"/>
    </source>
</evidence>
<feature type="chain" id="PRO_5003778157" description="50S ribosomal protein L10" evidence="2">
    <location>
        <begin position="24"/>
        <end position="252"/>
    </location>
</feature>
<name>J4C7D0_THEOR</name>
<reference evidence="3 4" key="1">
    <citation type="journal article" date="2012" name="MBio">
        <title>Comparative genome analysis of three eukaryotic parasites with differing abilities to transform leukocytes reveals key mediators of Theileria-induced leukocyte transformation.</title>
        <authorList>
            <person name="Hayashida K."/>
            <person name="Hara Y."/>
            <person name="Abe T."/>
            <person name="Yamasaki C."/>
            <person name="Toyoda A."/>
            <person name="Kosuge T."/>
            <person name="Suzuki Y."/>
            <person name="Sato Y."/>
            <person name="Kawashima S."/>
            <person name="Katayama T."/>
            <person name="Wakaguri H."/>
            <person name="Inoue N."/>
            <person name="Homma K."/>
            <person name="Tada-Umezaki M."/>
            <person name="Yagi Y."/>
            <person name="Fujii Y."/>
            <person name="Habara T."/>
            <person name="Kanehisa M."/>
            <person name="Watanabe H."/>
            <person name="Ito K."/>
            <person name="Gojobori T."/>
            <person name="Sugawara H."/>
            <person name="Imanishi T."/>
            <person name="Weir W."/>
            <person name="Gardner M."/>
            <person name="Pain A."/>
            <person name="Shiels B."/>
            <person name="Hattori M."/>
            <person name="Nene V."/>
            <person name="Sugimoto C."/>
        </authorList>
    </citation>
    <scope>NUCLEOTIDE SEQUENCE [LARGE SCALE GENOMIC DNA]</scope>
    <source>
        <strain evidence="3 4">Shintoku</strain>
    </source>
</reference>
<dbReference type="EMBL" id="AP011946">
    <property type="protein sequence ID" value="BAM38823.1"/>
    <property type="molecule type" value="Genomic_DNA"/>
</dbReference>
<dbReference type="OrthoDB" id="360689at2759"/>
<dbReference type="Gene3D" id="3.30.70.1730">
    <property type="match status" value="1"/>
</dbReference>
<dbReference type="GeneID" id="20714040"/>
<dbReference type="KEGG" id="tot:TOT_010001241"/>
<dbReference type="VEuPathDB" id="PiroplasmaDB:TOT_010001241"/>
<dbReference type="AlphaFoldDB" id="J4C7D0"/>
<dbReference type="STRING" id="869250.J4C7D0"/>